<gene>
    <name evidence="1" type="ORF">EVAR_53986_1</name>
</gene>
<protein>
    <submittedName>
        <fullName evidence="1">Uncharacterized protein</fullName>
    </submittedName>
</protein>
<dbReference type="EMBL" id="BGZK01001361">
    <property type="protein sequence ID" value="GBP78201.1"/>
    <property type="molecule type" value="Genomic_DNA"/>
</dbReference>
<comment type="caution">
    <text evidence="1">The sequence shown here is derived from an EMBL/GenBank/DDBJ whole genome shotgun (WGS) entry which is preliminary data.</text>
</comment>
<name>A0A4C1YP10_EUMVA</name>
<proteinExistence type="predicted"/>
<sequence length="171" mass="18941">MLNRKTSLRKSNIRFYKNLDVTTAALTCCQNCASRYILSFLKSQSMECIACTSASGGAGRLAAPVGCIRPAARPPTASHTIKKHPPLRRLYPVVGSEKRFRSETYPLLTDNAHMLGTLFVFYYHLGDFHSQVPLAKTIIYTKLQISPSAKHVPLANGASQFFSNDVLLCNF</sequence>
<keyword evidence="2" id="KW-1185">Reference proteome</keyword>
<dbReference type="AlphaFoldDB" id="A0A4C1YP10"/>
<organism evidence="1 2">
    <name type="scientific">Eumeta variegata</name>
    <name type="common">Bagworm moth</name>
    <name type="synonym">Eumeta japonica</name>
    <dbReference type="NCBI Taxonomy" id="151549"/>
    <lineage>
        <taxon>Eukaryota</taxon>
        <taxon>Metazoa</taxon>
        <taxon>Ecdysozoa</taxon>
        <taxon>Arthropoda</taxon>
        <taxon>Hexapoda</taxon>
        <taxon>Insecta</taxon>
        <taxon>Pterygota</taxon>
        <taxon>Neoptera</taxon>
        <taxon>Endopterygota</taxon>
        <taxon>Lepidoptera</taxon>
        <taxon>Glossata</taxon>
        <taxon>Ditrysia</taxon>
        <taxon>Tineoidea</taxon>
        <taxon>Psychidae</taxon>
        <taxon>Oiketicinae</taxon>
        <taxon>Eumeta</taxon>
    </lineage>
</organism>
<reference evidence="1 2" key="1">
    <citation type="journal article" date="2019" name="Commun. Biol.">
        <title>The bagworm genome reveals a unique fibroin gene that provides high tensile strength.</title>
        <authorList>
            <person name="Kono N."/>
            <person name="Nakamura H."/>
            <person name="Ohtoshi R."/>
            <person name="Tomita M."/>
            <person name="Numata K."/>
            <person name="Arakawa K."/>
        </authorList>
    </citation>
    <scope>NUCLEOTIDE SEQUENCE [LARGE SCALE GENOMIC DNA]</scope>
</reference>
<evidence type="ECO:0000313" key="2">
    <source>
        <dbReference type="Proteomes" id="UP000299102"/>
    </source>
</evidence>
<dbReference type="Proteomes" id="UP000299102">
    <property type="component" value="Unassembled WGS sequence"/>
</dbReference>
<accession>A0A4C1YP10</accession>
<evidence type="ECO:0000313" key="1">
    <source>
        <dbReference type="EMBL" id="GBP78201.1"/>
    </source>
</evidence>